<dbReference type="AlphaFoldDB" id="A0A645E3S4"/>
<sequence length="89" mass="10290">MRKYENLYGDISAGSGCNALKRDRAYAIRFLNEFQDRLFFGTDICQPTMPTLRPLAEFLLDLRKTGDISETVFQKVARENAIRVLELEK</sequence>
<gene>
    <name evidence="2" type="ORF">SDC9_142607</name>
</gene>
<comment type="caution">
    <text evidence="2">The sequence shown here is derived from an EMBL/GenBank/DDBJ whole genome shotgun (WGS) entry which is preliminary data.</text>
</comment>
<dbReference type="Gene3D" id="3.20.20.140">
    <property type="entry name" value="Metal-dependent hydrolases"/>
    <property type="match status" value="1"/>
</dbReference>
<dbReference type="EMBL" id="VSSQ01041946">
    <property type="protein sequence ID" value="MPM95453.1"/>
    <property type="molecule type" value="Genomic_DNA"/>
</dbReference>
<evidence type="ECO:0000313" key="2">
    <source>
        <dbReference type="EMBL" id="MPM95453.1"/>
    </source>
</evidence>
<dbReference type="InterPro" id="IPR006680">
    <property type="entry name" value="Amidohydro-rel"/>
</dbReference>
<accession>A0A645E3S4</accession>
<dbReference type="GO" id="GO:0016787">
    <property type="term" value="F:hydrolase activity"/>
    <property type="evidence" value="ECO:0007669"/>
    <property type="project" value="InterPro"/>
</dbReference>
<organism evidence="2">
    <name type="scientific">bioreactor metagenome</name>
    <dbReference type="NCBI Taxonomy" id="1076179"/>
    <lineage>
        <taxon>unclassified sequences</taxon>
        <taxon>metagenomes</taxon>
        <taxon>ecological metagenomes</taxon>
    </lineage>
</organism>
<dbReference type="Pfam" id="PF04909">
    <property type="entry name" value="Amidohydro_2"/>
    <property type="match status" value="1"/>
</dbReference>
<name>A0A645E3S4_9ZZZZ</name>
<feature type="domain" description="Amidohydrolase-related" evidence="1">
    <location>
        <begin position="1"/>
        <end position="86"/>
    </location>
</feature>
<proteinExistence type="predicted"/>
<evidence type="ECO:0000259" key="1">
    <source>
        <dbReference type="Pfam" id="PF04909"/>
    </source>
</evidence>
<protein>
    <recommendedName>
        <fullName evidence="1">Amidohydrolase-related domain-containing protein</fullName>
    </recommendedName>
</protein>
<dbReference type="SUPFAM" id="SSF51556">
    <property type="entry name" value="Metallo-dependent hydrolases"/>
    <property type="match status" value="1"/>
</dbReference>
<reference evidence="2" key="1">
    <citation type="submission" date="2019-08" db="EMBL/GenBank/DDBJ databases">
        <authorList>
            <person name="Kucharzyk K."/>
            <person name="Murdoch R.W."/>
            <person name="Higgins S."/>
            <person name="Loffler F."/>
        </authorList>
    </citation>
    <scope>NUCLEOTIDE SEQUENCE</scope>
</reference>
<dbReference type="InterPro" id="IPR032466">
    <property type="entry name" value="Metal_Hydrolase"/>
</dbReference>